<dbReference type="Pfam" id="PF12874">
    <property type="entry name" value="zf-met"/>
    <property type="match status" value="6"/>
</dbReference>
<dbReference type="SMART" id="SM00451">
    <property type="entry name" value="ZnF_U1"/>
    <property type="match status" value="6"/>
</dbReference>
<feature type="region of interest" description="Disordered" evidence="1">
    <location>
        <begin position="1"/>
        <end position="118"/>
    </location>
</feature>
<organism evidence="4 5">
    <name type="scientific">Elliptochloris bilobata</name>
    <dbReference type="NCBI Taxonomy" id="381761"/>
    <lineage>
        <taxon>Eukaryota</taxon>
        <taxon>Viridiplantae</taxon>
        <taxon>Chlorophyta</taxon>
        <taxon>core chlorophytes</taxon>
        <taxon>Trebouxiophyceae</taxon>
        <taxon>Trebouxiophyceae incertae sedis</taxon>
        <taxon>Elliptochloris clade</taxon>
        <taxon>Elliptochloris</taxon>
    </lineage>
</organism>
<feature type="compositionally biased region" description="Low complexity" evidence="1">
    <location>
        <begin position="505"/>
        <end position="515"/>
    </location>
</feature>
<feature type="domain" description="U1-type" evidence="3">
    <location>
        <begin position="390"/>
        <end position="424"/>
    </location>
</feature>
<evidence type="ECO:0000313" key="5">
    <source>
        <dbReference type="Proteomes" id="UP001445335"/>
    </source>
</evidence>
<feature type="region of interest" description="Disordered" evidence="1">
    <location>
        <begin position="570"/>
        <end position="613"/>
    </location>
</feature>
<feature type="domain" description="U1-type" evidence="3">
    <location>
        <begin position="901"/>
        <end position="935"/>
    </location>
</feature>
<dbReference type="InterPro" id="IPR013087">
    <property type="entry name" value="Znf_C2H2_type"/>
</dbReference>
<evidence type="ECO:0000259" key="2">
    <source>
        <dbReference type="SMART" id="SM00355"/>
    </source>
</evidence>
<feature type="domain" description="U1-type" evidence="3">
    <location>
        <begin position="142"/>
        <end position="176"/>
    </location>
</feature>
<feature type="domain" description="C2H2-type" evidence="2">
    <location>
        <begin position="904"/>
        <end position="928"/>
    </location>
</feature>
<feature type="compositionally biased region" description="Acidic residues" evidence="1">
    <location>
        <begin position="587"/>
        <end position="603"/>
    </location>
</feature>
<dbReference type="AlphaFoldDB" id="A0AAW1RUX8"/>
<comment type="caution">
    <text evidence="4">The sequence shown here is derived from an EMBL/GenBank/DDBJ whole genome shotgun (WGS) entry which is preliminary data.</text>
</comment>
<dbReference type="InterPro" id="IPR052644">
    <property type="entry name" value="ZMAT3"/>
</dbReference>
<protein>
    <recommendedName>
        <fullName evidence="6">C2H2-type domain-containing protein</fullName>
    </recommendedName>
</protein>
<dbReference type="Gene3D" id="3.30.160.60">
    <property type="entry name" value="Classic Zinc Finger"/>
    <property type="match status" value="5"/>
</dbReference>
<dbReference type="SMART" id="SM00355">
    <property type="entry name" value="ZnF_C2H2"/>
    <property type="match status" value="6"/>
</dbReference>
<feature type="domain" description="U1-type" evidence="3">
    <location>
        <begin position="613"/>
        <end position="647"/>
    </location>
</feature>
<dbReference type="PANTHER" id="PTHR46786:SF1">
    <property type="entry name" value="ZINC FINGER MATRIN-TYPE PROTEIN 3"/>
    <property type="match status" value="1"/>
</dbReference>
<keyword evidence="5" id="KW-1185">Reference proteome</keyword>
<accession>A0AAW1RUX8</accession>
<dbReference type="GO" id="GO:0008270">
    <property type="term" value="F:zinc ion binding"/>
    <property type="evidence" value="ECO:0007669"/>
    <property type="project" value="InterPro"/>
</dbReference>
<dbReference type="GO" id="GO:0003676">
    <property type="term" value="F:nucleic acid binding"/>
    <property type="evidence" value="ECO:0007669"/>
    <property type="project" value="InterPro"/>
</dbReference>
<dbReference type="Proteomes" id="UP001445335">
    <property type="component" value="Unassembled WGS sequence"/>
</dbReference>
<feature type="compositionally biased region" description="Low complexity" evidence="1">
    <location>
        <begin position="12"/>
        <end position="38"/>
    </location>
</feature>
<feature type="domain" description="C2H2-type" evidence="2">
    <location>
        <begin position="204"/>
        <end position="228"/>
    </location>
</feature>
<feature type="compositionally biased region" description="Low complexity" evidence="1">
    <location>
        <begin position="68"/>
        <end position="81"/>
    </location>
</feature>
<feature type="region of interest" description="Disordered" evidence="1">
    <location>
        <begin position="703"/>
        <end position="802"/>
    </location>
</feature>
<dbReference type="InterPro" id="IPR036236">
    <property type="entry name" value="Znf_C2H2_sf"/>
</dbReference>
<evidence type="ECO:0000259" key="3">
    <source>
        <dbReference type="SMART" id="SM00451"/>
    </source>
</evidence>
<gene>
    <name evidence="4" type="ORF">WJX81_003056</name>
</gene>
<evidence type="ECO:0008006" key="6">
    <source>
        <dbReference type="Google" id="ProtNLM"/>
    </source>
</evidence>
<dbReference type="EMBL" id="JALJOU010000021">
    <property type="protein sequence ID" value="KAK9837442.1"/>
    <property type="molecule type" value="Genomic_DNA"/>
</dbReference>
<proteinExistence type="predicted"/>
<reference evidence="4 5" key="1">
    <citation type="journal article" date="2024" name="Nat. Commun.">
        <title>Phylogenomics reveals the evolutionary origins of lichenization in chlorophyte algae.</title>
        <authorList>
            <person name="Puginier C."/>
            <person name="Libourel C."/>
            <person name="Otte J."/>
            <person name="Skaloud P."/>
            <person name="Haon M."/>
            <person name="Grisel S."/>
            <person name="Petersen M."/>
            <person name="Berrin J.G."/>
            <person name="Delaux P.M."/>
            <person name="Dal Grande F."/>
            <person name="Keller J."/>
        </authorList>
    </citation>
    <scope>NUCLEOTIDE SEQUENCE [LARGE SCALE GENOMIC DNA]</scope>
    <source>
        <strain evidence="4 5">SAG 245.80</strain>
    </source>
</reference>
<feature type="domain" description="C2H2-type" evidence="2">
    <location>
        <begin position="393"/>
        <end position="417"/>
    </location>
</feature>
<feature type="domain" description="U1-type" evidence="3">
    <location>
        <begin position="654"/>
        <end position="688"/>
    </location>
</feature>
<evidence type="ECO:0000256" key="1">
    <source>
        <dbReference type="SAM" id="MobiDB-lite"/>
    </source>
</evidence>
<feature type="compositionally biased region" description="Gly residues" evidence="1">
    <location>
        <begin position="727"/>
        <end position="744"/>
    </location>
</feature>
<feature type="compositionally biased region" description="Gly residues" evidence="1">
    <location>
        <begin position="703"/>
        <end position="714"/>
    </location>
</feature>
<name>A0AAW1RUX8_9CHLO</name>
<dbReference type="InterPro" id="IPR003604">
    <property type="entry name" value="Matrin/U1-like-C_Znf_C2H2"/>
</dbReference>
<feature type="domain" description="U1-type" evidence="3">
    <location>
        <begin position="201"/>
        <end position="235"/>
    </location>
</feature>
<feature type="compositionally biased region" description="Low complexity" evidence="1">
    <location>
        <begin position="745"/>
        <end position="763"/>
    </location>
</feature>
<feature type="domain" description="C2H2-type" evidence="2">
    <location>
        <begin position="616"/>
        <end position="640"/>
    </location>
</feature>
<feature type="domain" description="C2H2-type" evidence="2">
    <location>
        <begin position="657"/>
        <end position="681"/>
    </location>
</feature>
<feature type="domain" description="C2H2-type" evidence="2">
    <location>
        <begin position="145"/>
        <end position="169"/>
    </location>
</feature>
<sequence>MTGRDVCEGHVGAAPGRAARGEALGEAAGEAAAGEGLPETPPREEAAAHAPAHPPTPAQLLEPRSVSPRGAAPRSRLAPPAAKGPLAEGDPTEGPPAAGESEQVPAKAAQVVGQQEQAAAHDDKALSVACEPAAVAMLGEEAAELHCGVCDVRATSEEQLASHREGKRHARHLAMAELSTTMGAKPNPGQSLTGEEGTPDAEALRCDLCQVTAPTPVHKEYHLRGQKHQRREKQAQVLDAQGQLAAESVEAVLGDDDAPLPCLTGASAPPSMALLVEQGGGGGTEPIQAPEAALEGFDGPRTISSVFANIAEAAAGAGAVEEDADSLPGGADERLRSAAAPPQRSLSKLKSVRFSENYGSDPGSGGTSDSDATRPFRPALATSGGSVSLAAQHFCPVCGIIATSHANLEDHMKGRRHARRLQYIRNMPEEQRMNHLERIASGEWGGRLARRDSGGHGALETCLPTVRIGAYNLPSSMDLRTFLEDMQEIGAKTPVAPASPPAPASPRRAAPRPSRLGQAASFTDSAPPAGDVAMPPAGDAVVELGDEASMEMSAEEGNLMVAGADADADAKVGEGNGLDCSSKEGSEADQEGSGEGLGEEEGSAEGGAEGGPRVRHECAVCGITTTSAAHLEAHNRGRKHKRRIEVAGARAPRASAHHCVICDITTTSAQHMAMHVAGKAHRRRVATGHMPASVAAAAAAAAAGGGGDAPGDGSSGYDSSEAAWANGGAGRTVRGGRGAGGGPHGAARPPSADGGGASSAAGHGSAGGGGSDAREAWGGHSEGQAHRGRLASRGSGGSQQMARQWSAVLGGAPMGGPHGGPPLHPLSPLPAGYSLGYYPQAFYAQAGQPAPMQYWSAWGGGSYGGEGGGGGGFPMATTVAFRPAAALAVPYSHGVPPGGYAGPYNCDLCGTTAQDLQDYRTHIRGKSHTRRLNLPHAG</sequence>
<evidence type="ECO:0000313" key="4">
    <source>
        <dbReference type="EMBL" id="KAK9837442.1"/>
    </source>
</evidence>
<feature type="region of interest" description="Disordered" evidence="1">
    <location>
        <begin position="318"/>
        <end position="377"/>
    </location>
</feature>
<dbReference type="PANTHER" id="PTHR46786">
    <property type="entry name" value="ZINC FINGER MATRIN-TYPE PROTEIN 3"/>
    <property type="match status" value="1"/>
</dbReference>
<dbReference type="SUPFAM" id="SSF57667">
    <property type="entry name" value="beta-beta-alpha zinc fingers"/>
    <property type="match status" value="6"/>
</dbReference>
<feature type="compositionally biased region" description="Low complexity" evidence="1">
    <location>
        <begin position="106"/>
        <end position="118"/>
    </location>
</feature>
<feature type="region of interest" description="Disordered" evidence="1">
    <location>
        <begin position="493"/>
        <end position="537"/>
    </location>
</feature>